<reference evidence="1" key="1">
    <citation type="submission" date="2022-06" db="EMBL/GenBank/DDBJ databases">
        <authorList>
            <person name="Legras J.-L."/>
            <person name="Devillers H."/>
            <person name="Grondin C."/>
        </authorList>
    </citation>
    <scope>NUCLEOTIDE SEQUENCE</scope>
    <source>
        <strain evidence="1">CLIB 1444</strain>
    </source>
</reference>
<accession>A0ACA9Y6W6</accession>
<proteinExistence type="predicted"/>
<dbReference type="Proteomes" id="UP001152531">
    <property type="component" value="Unassembled WGS sequence"/>
</dbReference>
<organism evidence="1 2">
    <name type="scientific">[Candida] jaroonii</name>
    <dbReference type="NCBI Taxonomy" id="467808"/>
    <lineage>
        <taxon>Eukaryota</taxon>
        <taxon>Fungi</taxon>
        <taxon>Dikarya</taxon>
        <taxon>Ascomycota</taxon>
        <taxon>Saccharomycotina</taxon>
        <taxon>Pichiomycetes</taxon>
        <taxon>Debaryomycetaceae</taxon>
        <taxon>Yamadazyma</taxon>
    </lineage>
</organism>
<evidence type="ECO:0000313" key="2">
    <source>
        <dbReference type="Proteomes" id="UP001152531"/>
    </source>
</evidence>
<gene>
    <name evidence="1" type="ORF">CLIB1444_04S05336</name>
</gene>
<dbReference type="EMBL" id="CALSDN010000004">
    <property type="protein sequence ID" value="CAH6720672.1"/>
    <property type="molecule type" value="Genomic_DNA"/>
</dbReference>
<sequence>MGRTPSATPAPRDKSTWINDYFKPGLDDSPIPDTIKLKGWFKSDLGNKKQFVINDKDVLDLSKMKYYEEVPIVNHSEDKEEKEELNKGLTTKSEDDQISSLSGIA</sequence>
<name>A0ACA9Y6W6_9ASCO</name>
<protein>
    <submittedName>
        <fullName evidence="1">Uncharacterized protein</fullName>
    </submittedName>
</protein>
<keyword evidence="2" id="KW-1185">Reference proteome</keyword>
<comment type="caution">
    <text evidence="1">The sequence shown here is derived from an EMBL/GenBank/DDBJ whole genome shotgun (WGS) entry which is preliminary data.</text>
</comment>
<evidence type="ECO:0000313" key="1">
    <source>
        <dbReference type="EMBL" id="CAH6720672.1"/>
    </source>
</evidence>